<name>A0ABR8AFR2_9CYAN</name>
<keyword evidence="3" id="KW-1185">Reference proteome</keyword>
<evidence type="ECO:0000313" key="2">
    <source>
        <dbReference type="EMBL" id="MBD2198890.1"/>
    </source>
</evidence>
<reference evidence="2 3" key="1">
    <citation type="journal article" date="2020" name="ISME J.">
        <title>Comparative genomics reveals insights into cyanobacterial evolution and habitat adaptation.</title>
        <authorList>
            <person name="Chen M.Y."/>
            <person name="Teng W.K."/>
            <person name="Zhao L."/>
            <person name="Hu C.X."/>
            <person name="Zhou Y.K."/>
            <person name="Han B.P."/>
            <person name="Song L.R."/>
            <person name="Shu W.S."/>
        </authorList>
    </citation>
    <scope>NUCLEOTIDE SEQUENCE [LARGE SCALE GENOMIC DNA]</scope>
    <source>
        <strain evidence="2 3">FACHB-288</strain>
    </source>
</reference>
<evidence type="ECO:0000256" key="1">
    <source>
        <dbReference type="PROSITE-ProRule" id="PRU00339"/>
    </source>
</evidence>
<dbReference type="PANTHER" id="PTHR10098">
    <property type="entry name" value="RAPSYN-RELATED"/>
    <property type="match status" value="1"/>
</dbReference>
<dbReference type="EMBL" id="JACJQH010000049">
    <property type="protein sequence ID" value="MBD2198890.1"/>
    <property type="molecule type" value="Genomic_DNA"/>
</dbReference>
<feature type="repeat" description="TPR" evidence="1">
    <location>
        <begin position="206"/>
        <end position="239"/>
    </location>
</feature>
<dbReference type="InterPro" id="IPR019734">
    <property type="entry name" value="TPR_rpt"/>
</dbReference>
<keyword evidence="1" id="KW-0802">TPR repeat</keyword>
<proteinExistence type="predicted"/>
<accession>A0ABR8AFR2</accession>
<sequence>MTQRYFLPEASILDLNPPRKSKRDGMGSWDCAILISNKGGKSQFLAICLLILAVALIPFKANGADITQQLRRPLNNSAVLDSREQADSLLRIGEQQLLSGSSDKTIDSCLQALEIYHSLGDYKAQGKTYELLAKSYIQLNRFTEAEDALRRQLAIARDTKDFQSQIFALNNISTVLLQKGEYTQAGKTVEDALKIARNVDNLAGEGLSLSNLGLVNARLGNYNKAIKLYETALNYRRQVGDILGETNTLNNLGEAYFAMGNYPDTIGTYGAALRIAKTTGDRINYLRSIDGLIAAHSSAGRYERAFDLLQQRLEIARDTQNLRDEFNAIMVYGQLYEQLNKLLTARHFYERALIIAQNMGDKKQEVFLVDKLLKLPKQ</sequence>
<evidence type="ECO:0000313" key="3">
    <source>
        <dbReference type="Proteomes" id="UP000658514"/>
    </source>
</evidence>
<dbReference type="RefSeq" id="WP_190546969.1">
    <property type="nucleotide sequence ID" value="NZ_CAWPNO010000083.1"/>
</dbReference>
<gene>
    <name evidence="2" type="ORF">H6G24_25985</name>
</gene>
<feature type="repeat" description="TPR" evidence="1">
    <location>
        <begin position="246"/>
        <end position="279"/>
    </location>
</feature>
<dbReference type="Gene3D" id="1.25.40.10">
    <property type="entry name" value="Tetratricopeptide repeat domain"/>
    <property type="match status" value="2"/>
</dbReference>
<dbReference type="InterPro" id="IPR011990">
    <property type="entry name" value="TPR-like_helical_dom_sf"/>
</dbReference>
<dbReference type="SUPFAM" id="SSF48452">
    <property type="entry name" value="TPR-like"/>
    <property type="match status" value="2"/>
</dbReference>
<comment type="caution">
    <text evidence="2">The sequence shown here is derived from an EMBL/GenBank/DDBJ whole genome shotgun (WGS) entry which is preliminary data.</text>
</comment>
<dbReference type="Proteomes" id="UP000658514">
    <property type="component" value="Unassembled WGS sequence"/>
</dbReference>
<protein>
    <submittedName>
        <fullName evidence="2">Tetratricopeptide repeat protein</fullName>
    </submittedName>
</protein>
<dbReference type="PANTHER" id="PTHR10098:SF108">
    <property type="entry name" value="TETRATRICOPEPTIDE REPEAT PROTEIN 28"/>
    <property type="match status" value="1"/>
</dbReference>
<dbReference type="PROSITE" id="PS50005">
    <property type="entry name" value="TPR"/>
    <property type="match status" value="2"/>
</dbReference>
<dbReference type="SMART" id="SM00028">
    <property type="entry name" value="TPR"/>
    <property type="match status" value="7"/>
</dbReference>
<organism evidence="2 3">
    <name type="scientific">Calothrix parietina FACHB-288</name>
    <dbReference type="NCBI Taxonomy" id="2692896"/>
    <lineage>
        <taxon>Bacteria</taxon>
        <taxon>Bacillati</taxon>
        <taxon>Cyanobacteriota</taxon>
        <taxon>Cyanophyceae</taxon>
        <taxon>Nostocales</taxon>
        <taxon>Calotrichaceae</taxon>
        <taxon>Calothrix</taxon>
    </lineage>
</organism>
<dbReference type="Pfam" id="PF13176">
    <property type="entry name" value="TPR_7"/>
    <property type="match status" value="1"/>
</dbReference>
<dbReference type="Pfam" id="PF13424">
    <property type="entry name" value="TPR_12"/>
    <property type="match status" value="2"/>
</dbReference>